<dbReference type="NCBIfam" id="TIGR00444">
    <property type="entry name" value="mazG"/>
    <property type="match status" value="1"/>
</dbReference>
<dbReference type="STRING" id="1678840.ATC1_12345"/>
<keyword evidence="3" id="KW-1185">Reference proteome</keyword>
<dbReference type="SUPFAM" id="SSF101386">
    <property type="entry name" value="all-alpha NTP pyrophosphatases"/>
    <property type="match status" value="2"/>
</dbReference>
<dbReference type="InterPro" id="IPR048011">
    <property type="entry name" value="NTP-PPase_MazG-like_C"/>
</dbReference>
<dbReference type="InterPro" id="IPR048015">
    <property type="entry name" value="NTP-PPase_MazG-like_N"/>
</dbReference>
<name>A0A0K8PBB9_9CHLR</name>
<organism evidence="2">
    <name type="scientific">Flexilinea flocculi</name>
    <dbReference type="NCBI Taxonomy" id="1678840"/>
    <lineage>
        <taxon>Bacteria</taxon>
        <taxon>Bacillati</taxon>
        <taxon>Chloroflexota</taxon>
        <taxon>Anaerolineae</taxon>
        <taxon>Anaerolineales</taxon>
        <taxon>Anaerolineaceae</taxon>
        <taxon>Flexilinea</taxon>
    </lineage>
</organism>
<feature type="domain" description="NTP pyrophosphohydrolase MazG-like" evidence="1">
    <location>
        <begin position="129"/>
        <end position="202"/>
    </location>
</feature>
<dbReference type="GO" id="GO:0047429">
    <property type="term" value="F:nucleoside triphosphate diphosphatase activity"/>
    <property type="evidence" value="ECO:0007669"/>
    <property type="project" value="InterPro"/>
</dbReference>
<dbReference type="PANTHER" id="PTHR30522">
    <property type="entry name" value="NUCLEOSIDE TRIPHOSPHATE PYROPHOSPHOHYDROLASE"/>
    <property type="match status" value="1"/>
</dbReference>
<dbReference type="Pfam" id="PF03819">
    <property type="entry name" value="MazG"/>
    <property type="match status" value="1"/>
</dbReference>
<sequence>MNKITSMLLDMPDNVVIVEGEKLLSLRHMLVPPHLEIIIRNPTDPVRIWEILSEEYPPEHPLAIVLRNPDTELESRPILLKDLKNIGDELQTAAALQIAPLSEKNSFEYFQNVIAILRSPGGCPWDRKQTHQSLRDDFLQEAYELLDGLDKNDMDAVAEELGDVLLHIVIQAQIALENNEFNMGDVLSHISEKLIFRHQHVFEKIEDLSPEQVVERWERMKKAEREKTDKKQGLLDGISSTMPALSMAFSYQKRASKVGFDWDSISGVWDKVFEEIEEFRNAETQDEKADELGDLLFSIVNLARWTKIDPETSLRMANLKFAKRVHYVEERAKNLGKDLFDMPLEEKDNYWDEYKTIE</sequence>
<dbReference type="GO" id="GO:0006203">
    <property type="term" value="P:dGTP catabolic process"/>
    <property type="evidence" value="ECO:0007669"/>
    <property type="project" value="TreeGrafter"/>
</dbReference>
<dbReference type="CDD" id="cd11529">
    <property type="entry name" value="NTP-PPase_MazG_Cterm"/>
    <property type="match status" value="1"/>
</dbReference>
<dbReference type="FunFam" id="1.10.287.1080:FF:000001">
    <property type="entry name" value="Nucleoside triphosphate pyrophosphohydrolase"/>
    <property type="match status" value="1"/>
</dbReference>
<dbReference type="GO" id="GO:0046061">
    <property type="term" value="P:dATP catabolic process"/>
    <property type="evidence" value="ECO:0007669"/>
    <property type="project" value="TreeGrafter"/>
</dbReference>
<dbReference type="EMBL" id="DF968180">
    <property type="protein sequence ID" value="GAP39809.1"/>
    <property type="molecule type" value="Genomic_DNA"/>
</dbReference>
<dbReference type="Gene3D" id="1.10.287.1080">
    <property type="entry name" value="MazG-like"/>
    <property type="match status" value="2"/>
</dbReference>
<dbReference type="PANTHER" id="PTHR30522:SF0">
    <property type="entry name" value="NUCLEOSIDE TRIPHOSPHATE PYROPHOSPHOHYDROLASE"/>
    <property type="match status" value="1"/>
</dbReference>
<dbReference type="OrthoDB" id="9808939at2"/>
<evidence type="ECO:0000313" key="2">
    <source>
        <dbReference type="EMBL" id="GAP39809.1"/>
    </source>
</evidence>
<reference evidence="2" key="1">
    <citation type="journal article" date="2015" name="Genome Announc.">
        <title>Draft Genome Sequence of Anaerolineae Strain TC1, a Novel Isolate from a Methanogenic Wastewater Treatment System.</title>
        <authorList>
            <person name="Matsuura N."/>
            <person name="Tourlousse D.M."/>
            <person name="Sun L."/>
            <person name="Toyonaga M."/>
            <person name="Kuroda K."/>
            <person name="Ohashi A."/>
            <person name="Cruz R."/>
            <person name="Yamaguchi T."/>
            <person name="Sekiguchi Y."/>
        </authorList>
    </citation>
    <scope>NUCLEOTIDE SEQUENCE [LARGE SCALE GENOMIC DNA]</scope>
    <source>
        <strain evidence="2">TC1</strain>
    </source>
</reference>
<proteinExistence type="predicted"/>
<dbReference type="GO" id="GO:0046076">
    <property type="term" value="P:dTTP catabolic process"/>
    <property type="evidence" value="ECO:0007669"/>
    <property type="project" value="TreeGrafter"/>
</dbReference>
<gene>
    <name evidence="2" type="ORF">ATC1_12345</name>
</gene>
<dbReference type="GO" id="GO:0046081">
    <property type="term" value="P:dUTP catabolic process"/>
    <property type="evidence" value="ECO:0007669"/>
    <property type="project" value="TreeGrafter"/>
</dbReference>
<dbReference type="Proteomes" id="UP000053370">
    <property type="component" value="Unassembled WGS sequence"/>
</dbReference>
<dbReference type="InterPro" id="IPR011551">
    <property type="entry name" value="NTP_PyrPHydrolase_MazG"/>
</dbReference>
<evidence type="ECO:0000313" key="3">
    <source>
        <dbReference type="Proteomes" id="UP000053370"/>
    </source>
</evidence>
<protein>
    <submittedName>
        <fullName evidence="2">MazG family protein</fullName>
    </submittedName>
</protein>
<dbReference type="CDD" id="cd11528">
    <property type="entry name" value="NTP-PPase_MazG_Nterm"/>
    <property type="match status" value="1"/>
</dbReference>
<dbReference type="GO" id="GO:0006950">
    <property type="term" value="P:response to stress"/>
    <property type="evidence" value="ECO:0007669"/>
    <property type="project" value="UniProtKB-ARBA"/>
</dbReference>
<dbReference type="InterPro" id="IPR004518">
    <property type="entry name" value="MazG-like_dom"/>
</dbReference>
<dbReference type="AlphaFoldDB" id="A0A0K8PBB9"/>
<dbReference type="GO" id="GO:0046047">
    <property type="term" value="P:TTP catabolic process"/>
    <property type="evidence" value="ECO:0007669"/>
    <property type="project" value="TreeGrafter"/>
</dbReference>
<dbReference type="RefSeq" id="WP_062278548.1">
    <property type="nucleotide sequence ID" value="NZ_DF968180.1"/>
</dbReference>
<dbReference type="PATRIC" id="fig|1678840.3.peg.906"/>
<accession>A0A0K8PBB9</accession>
<dbReference type="GO" id="GO:0046052">
    <property type="term" value="P:UTP catabolic process"/>
    <property type="evidence" value="ECO:0007669"/>
    <property type="project" value="TreeGrafter"/>
</dbReference>
<evidence type="ECO:0000259" key="1">
    <source>
        <dbReference type="Pfam" id="PF03819"/>
    </source>
</evidence>
<dbReference type="NCBIfam" id="NF007113">
    <property type="entry name" value="PRK09562.1"/>
    <property type="match status" value="1"/>
</dbReference>